<dbReference type="SUPFAM" id="SSF53790">
    <property type="entry name" value="Tetrapyrrole methylase"/>
    <property type="match status" value="1"/>
</dbReference>
<evidence type="ECO:0000259" key="1">
    <source>
        <dbReference type="Pfam" id="PF00590"/>
    </source>
</evidence>
<dbReference type="EMBL" id="SJTG01000007">
    <property type="protein sequence ID" value="TCI06273.1"/>
    <property type="molecule type" value="Genomic_DNA"/>
</dbReference>
<protein>
    <recommendedName>
        <fullName evidence="1">Tetrapyrrole methylase domain-containing protein</fullName>
    </recommendedName>
</protein>
<proteinExistence type="predicted"/>
<dbReference type="Proteomes" id="UP000291822">
    <property type="component" value="Unassembled WGS sequence"/>
</dbReference>
<dbReference type="Pfam" id="PF00590">
    <property type="entry name" value="TP_methylase"/>
    <property type="match status" value="1"/>
</dbReference>
<dbReference type="InterPro" id="IPR014777">
    <property type="entry name" value="4pyrrole_Mease_sub1"/>
</dbReference>
<organism evidence="2 3">
    <name type="scientific">Dyella soli</name>
    <dbReference type="NCBI Taxonomy" id="522319"/>
    <lineage>
        <taxon>Bacteria</taxon>
        <taxon>Pseudomonadati</taxon>
        <taxon>Pseudomonadota</taxon>
        <taxon>Gammaproteobacteria</taxon>
        <taxon>Lysobacterales</taxon>
        <taxon>Rhodanobacteraceae</taxon>
        <taxon>Dyella</taxon>
    </lineage>
</organism>
<keyword evidence="3" id="KW-1185">Reference proteome</keyword>
<gene>
    <name evidence="2" type="ORF">EZM97_35305</name>
</gene>
<accession>A0A4R0YE69</accession>
<dbReference type="Gene3D" id="3.40.1010.10">
    <property type="entry name" value="Cobalt-precorrin-4 Transmethylase, Domain 1"/>
    <property type="match status" value="1"/>
</dbReference>
<dbReference type="GO" id="GO:0008168">
    <property type="term" value="F:methyltransferase activity"/>
    <property type="evidence" value="ECO:0007669"/>
    <property type="project" value="InterPro"/>
</dbReference>
<dbReference type="InterPro" id="IPR035996">
    <property type="entry name" value="4pyrrol_Methylase_sf"/>
</dbReference>
<dbReference type="AlphaFoldDB" id="A0A4R0YE69"/>
<dbReference type="CDD" id="cd19916">
    <property type="entry name" value="OphMA_like"/>
    <property type="match status" value="1"/>
</dbReference>
<name>A0A4R0YE69_9GAMM</name>
<feature type="domain" description="Tetrapyrrole methylase" evidence="1">
    <location>
        <begin position="72"/>
        <end position="291"/>
    </location>
</feature>
<dbReference type="InterPro" id="IPR000878">
    <property type="entry name" value="4pyrrol_Mease"/>
</dbReference>
<evidence type="ECO:0000313" key="2">
    <source>
        <dbReference type="EMBL" id="TCI06273.1"/>
    </source>
</evidence>
<evidence type="ECO:0000313" key="3">
    <source>
        <dbReference type="Proteomes" id="UP000291822"/>
    </source>
</evidence>
<reference evidence="2 3" key="1">
    <citation type="submission" date="2019-02" db="EMBL/GenBank/DDBJ databases">
        <title>Dyella amyloliquefaciens sp. nov., isolated from forest soil.</title>
        <authorList>
            <person name="Gao Z.-H."/>
            <person name="Qiu L.-H."/>
        </authorList>
    </citation>
    <scope>NUCLEOTIDE SEQUENCE [LARGE SCALE GENOMIC DNA]</scope>
    <source>
        <strain evidence="2 3">KACC 12747</strain>
    </source>
</reference>
<sequence>MACLFRRNLRPATPTAIGSSRKSGAVSDARRRCRKGVRQAYSDRRLARGRQATGIVTTGGVDVSTPQRKGSLVCVGIGMTLGSHISPLARSHIEQADVVFAAVSDGLVEQWVERMHPDVRSLQRYYAEGKQRMQTYREMVEAILTEVRAGKRVCGVFYGHPGVFAWAPHKSIQMARAEGYRAHMEPGISAEDCLYADLGIDPGTCGCQHYEASQLLYYSRRIDTSAWLILWQAGLVGDRSQTRFHTGPAYRQVLVDVLARDYPLDHEVIIYRAATLPVHGPRIEHTTLARLPEADMTMADTLAIAPATAMLPDPAIRQRLAELDRSPA</sequence>
<comment type="caution">
    <text evidence="2">The sequence shown here is derived from an EMBL/GenBank/DDBJ whole genome shotgun (WGS) entry which is preliminary data.</text>
</comment>